<organism evidence="1 2">
    <name type="scientific">Levilactobacillus fuyuanensis</name>
    <dbReference type="NCBI Taxonomy" id="2486022"/>
    <lineage>
        <taxon>Bacteria</taxon>
        <taxon>Bacillati</taxon>
        <taxon>Bacillota</taxon>
        <taxon>Bacilli</taxon>
        <taxon>Lactobacillales</taxon>
        <taxon>Lactobacillaceae</taxon>
        <taxon>Levilactobacillus</taxon>
    </lineage>
</organism>
<protein>
    <submittedName>
        <fullName evidence="1">DUF6275 family protein</fullName>
    </submittedName>
</protein>
<gene>
    <name evidence="1" type="ORF">ACFQ5T_00505</name>
</gene>
<comment type="caution">
    <text evidence="1">The sequence shown here is derived from an EMBL/GenBank/DDBJ whole genome shotgun (WGS) entry which is preliminary data.</text>
</comment>
<proteinExistence type="predicted"/>
<name>A0ABW4GZF8_9LACO</name>
<dbReference type="InterPro" id="IPR046242">
    <property type="entry name" value="DUF6275"/>
</dbReference>
<dbReference type="EMBL" id="JBHTOM010000001">
    <property type="protein sequence ID" value="MFD1548172.1"/>
    <property type="molecule type" value="Genomic_DNA"/>
</dbReference>
<dbReference type="RefSeq" id="WP_125701832.1">
    <property type="nucleotide sequence ID" value="NZ_JBHTOM010000001.1"/>
</dbReference>
<sequence>MTNQEFINKAKQLVADYTNDHMDKTDGVHITDADVYVAWSAKTLQNSKALLSTTLSDGMYYELTYNGDKKQVYLDAYKKWENVEYEI</sequence>
<dbReference type="Pfam" id="PF19791">
    <property type="entry name" value="DUF6275"/>
    <property type="match status" value="1"/>
</dbReference>
<evidence type="ECO:0000313" key="2">
    <source>
        <dbReference type="Proteomes" id="UP001597195"/>
    </source>
</evidence>
<dbReference type="Proteomes" id="UP001597195">
    <property type="component" value="Unassembled WGS sequence"/>
</dbReference>
<accession>A0ABW4GZF8</accession>
<evidence type="ECO:0000313" key="1">
    <source>
        <dbReference type="EMBL" id="MFD1548172.1"/>
    </source>
</evidence>
<reference evidence="2" key="1">
    <citation type="journal article" date="2019" name="Int. J. Syst. Evol. Microbiol.">
        <title>The Global Catalogue of Microorganisms (GCM) 10K type strain sequencing project: providing services to taxonomists for standard genome sequencing and annotation.</title>
        <authorList>
            <consortium name="The Broad Institute Genomics Platform"/>
            <consortium name="The Broad Institute Genome Sequencing Center for Infectious Disease"/>
            <person name="Wu L."/>
            <person name="Ma J."/>
        </authorList>
    </citation>
    <scope>NUCLEOTIDE SEQUENCE [LARGE SCALE GENOMIC DNA]</scope>
    <source>
        <strain evidence="2">CCM 8906</strain>
    </source>
</reference>
<keyword evidence="2" id="KW-1185">Reference proteome</keyword>